<gene>
    <name evidence="1" type="ORF">L3Q82_021934</name>
</gene>
<accession>A0ACB8X012</accession>
<reference evidence="1" key="1">
    <citation type="submission" date="2022-04" db="EMBL/GenBank/DDBJ databases">
        <title>Jade perch genome.</title>
        <authorList>
            <person name="Chao B."/>
        </authorList>
    </citation>
    <scope>NUCLEOTIDE SEQUENCE</scope>
    <source>
        <strain evidence="1">CB-2022</strain>
    </source>
</reference>
<proteinExistence type="predicted"/>
<comment type="caution">
    <text evidence="1">The sequence shown here is derived from an EMBL/GenBank/DDBJ whole genome shotgun (WGS) entry which is preliminary data.</text>
</comment>
<evidence type="ECO:0000313" key="1">
    <source>
        <dbReference type="EMBL" id="KAI3373384.1"/>
    </source>
</evidence>
<evidence type="ECO:0000313" key="2">
    <source>
        <dbReference type="Proteomes" id="UP000831701"/>
    </source>
</evidence>
<sequence length="345" mass="38589">MFNCNQLQFLKSEADLEYIEKRLKLDFINNTAETGCPAEENPAVMLENLRTIKAKHKALCSQVKEIEAAQTESMDSIRNNLGSVMQLIQHLQQTSDVEVQPLTESVKESEKLLGLDVYETTKQVSHNQLPEPPVPPAIEPSGQQKPLSEYLNSRRGVPSHPREQDPEKLELLHLRQDLSTNPERASHPFPVSSTGFGVAVHDRHFRDLASTASKLSASTMEAENMVHSDSMSPASLGIWEVLPEVGVEDLPDRGVQLGLPGCEYEELSEEMLEMVPLSIRSNIKLSDLNEFYLQLRQCLSKNNSGSLSVQKMKHLKLKVSDGKLKVLQHLSLVKLDKKGHISLVM</sequence>
<organism evidence="1 2">
    <name type="scientific">Scortum barcoo</name>
    <name type="common">barcoo grunter</name>
    <dbReference type="NCBI Taxonomy" id="214431"/>
    <lineage>
        <taxon>Eukaryota</taxon>
        <taxon>Metazoa</taxon>
        <taxon>Chordata</taxon>
        <taxon>Craniata</taxon>
        <taxon>Vertebrata</taxon>
        <taxon>Euteleostomi</taxon>
        <taxon>Actinopterygii</taxon>
        <taxon>Neopterygii</taxon>
        <taxon>Teleostei</taxon>
        <taxon>Neoteleostei</taxon>
        <taxon>Acanthomorphata</taxon>
        <taxon>Eupercaria</taxon>
        <taxon>Centrarchiformes</taxon>
        <taxon>Terapontoidei</taxon>
        <taxon>Terapontidae</taxon>
        <taxon>Scortum</taxon>
    </lineage>
</organism>
<dbReference type="EMBL" id="CM041534">
    <property type="protein sequence ID" value="KAI3373384.1"/>
    <property type="molecule type" value="Genomic_DNA"/>
</dbReference>
<dbReference type="Proteomes" id="UP000831701">
    <property type="component" value="Chromosome 4"/>
</dbReference>
<name>A0ACB8X012_9TELE</name>
<keyword evidence="2" id="KW-1185">Reference proteome</keyword>
<protein>
    <submittedName>
        <fullName evidence="1">Uncharacterized protein</fullName>
    </submittedName>
</protein>